<dbReference type="OMA" id="GLYHGDD"/>
<proteinExistence type="predicted"/>
<gene>
    <name evidence="4" type="ORF">PISL3812_08394</name>
</gene>
<evidence type="ECO:0000313" key="4">
    <source>
        <dbReference type="EMBL" id="CRG91346.1"/>
    </source>
</evidence>
<feature type="compositionally biased region" description="Low complexity" evidence="1">
    <location>
        <begin position="128"/>
        <end position="166"/>
    </location>
</feature>
<evidence type="ECO:0008006" key="6">
    <source>
        <dbReference type="Google" id="ProtNLM"/>
    </source>
</evidence>
<evidence type="ECO:0000256" key="1">
    <source>
        <dbReference type="SAM" id="MobiDB-lite"/>
    </source>
</evidence>
<dbReference type="EMBL" id="CVMT01000009">
    <property type="protein sequence ID" value="CRG91346.1"/>
    <property type="molecule type" value="Genomic_DNA"/>
</dbReference>
<dbReference type="Proteomes" id="UP000054383">
    <property type="component" value="Unassembled WGS sequence"/>
</dbReference>
<feature type="compositionally biased region" description="Polar residues" evidence="1">
    <location>
        <begin position="221"/>
        <end position="230"/>
    </location>
</feature>
<keyword evidence="5" id="KW-1185">Reference proteome</keyword>
<keyword evidence="2" id="KW-0812">Transmembrane</keyword>
<feature type="region of interest" description="Disordered" evidence="1">
    <location>
        <begin position="128"/>
        <end position="169"/>
    </location>
</feature>
<dbReference type="AlphaFoldDB" id="A0A0U1M8V4"/>
<keyword evidence="2" id="KW-0472">Membrane</keyword>
<evidence type="ECO:0000256" key="2">
    <source>
        <dbReference type="SAM" id="Phobius"/>
    </source>
</evidence>
<accession>A0A0U1M8V4</accession>
<reference evidence="4 5" key="1">
    <citation type="submission" date="2015-04" db="EMBL/GenBank/DDBJ databases">
        <authorList>
            <person name="Syromyatnikov M.Y."/>
            <person name="Popov V.N."/>
        </authorList>
    </citation>
    <scope>NUCLEOTIDE SEQUENCE [LARGE SCALE GENOMIC DNA]</scope>
    <source>
        <strain evidence="4">WF-38-12</strain>
    </source>
</reference>
<feature type="transmembrane region" description="Helical" evidence="2">
    <location>
        <begin position="178"/>
        <end position="201"/>
    </location>
</feature>
<keyword evidence="3" id="KW-0732">Signal</keyword>
<sequence>MAASLKKLLPSAFLLLSSLTPVLAADTFTFLPTAASSTFPACGLTCTVLTQAQDACVPPQVAVSNDQTYVNCFCNSPTLQGLKTTGTVCYTCVDAASQGLLVAWYNGYCNGGYTSTLTSTSTTTATSTTSAATTAATTTGSATTTGTSVPTSTGDDTSDSSTLSATGQSGKSWISTHWKWIVMVVVLIIGFVALAFAGMWLKKRLDARHPGLYHGDDRAHSSNNNSTRFRSPTAGFAIPTSLRNFSSRNSMSNTAATPNNESMSRNINYQSVPNNIQPPVAPYAQSHGSNRSNPNMSMTSLPNNRTEMWGPHQATAHTRDFGDISPVEDPAYAGNGSRTDLSSVGTRGTPRNSHRLSVNSAANLHRGHEPVSPVSPIE</sequence>
<feature type="compositionally biased region" description="Polar residues" evidence="1">
    <location>
        <begin position="336"/>
        <end position="362"/>
    </location>
</feature>
<feature type="region of interest" description="Disordered" evidence="1">
    <location>
        <begin position="316"/>
        <end position="378"/>
    </location>
</feature>
<evidence type="ECO:0000256" key="3">
    <source>
        <dbReference type="SAM" id="SignalP"/>
    </source>
</evidence>
<keyword evidence="2" id="KW-1133">Transmembrane helix</keyword>
<name>A0A0U1M8V4_TALIS</name>
<organism evidence="4 5">
    <name type="scientific">Talaromyces islandicus</name>
    <name type="common">Penicillium islandicum</name>
    <dbReference type="NCBI Taxonomy" id="28573"/>
    <lineage>
        <taxon>Eukaryota</taxon>
        <taxon>Fungi</taxon>
        <taxon>Dikarya</taxon>
        <taxon>Ascomycota</taxon>
        <taxon>Pezizomycotina</taxon>
        <taxon>Eurotiomycetes</taxon>
        <taxon>Eurotiomycetidae</taxon>
        <taxon>Eurotiales</taxon>
        <taxon>Trichocomaceae</taxon>
        <taxon>Talaromyces</taxon>
        <taxon>Talaromyces sect. Islandici</taxon>
    </lineage>
</organism>
<feature type="signal peptide" evidence="3">
    <location>
        <begin position="1"/>
        <end position="24"/>
    </location>
</feature>
<feature type="region of interest" description="Disordered" evidence="1">
    <location>
        <begin position="213"/>
        <end position="233"/>
    </location>
</feature>
<feature type="chain" id="PRO_5006711702" description="Integral membrane protein" evidence="3">
    <location>
        <begin position="25"/>
        <end position="378"/>
    </location>
</feature>
<evidence type="ECO:0000313" key="5">
    <source>
        <dbReference type="Proteomes" id="UP000054383"/>
    </source>
</evidence>
<dbReference type="OrthoDB" id="5426355at2759"/>
<protein>
    <recommendedName>
        <fullName evidence="6">Integral membrane protein</fullName>
    </recommendedName>
</protein>